<dbReference type="Gene3D" id="3.40.50.1000">
    <property type="entry name" value="HAD superfamily/HAD-like"/>
    <property type="match status" value="1"/>
</dbReference>
<dbReference type="EMBL" id="BOQL01000026">
    <property type="protein sequence ID" value="GIM69319.1"/>
    <property type="molecule type" value="Genomic_DNA"/>
</dbReference>
<dbReference type="SUPFAM" id="SSF56784">
    <property type="entry name" value="HAD-like"/>
    <property type="match status" value="1"/>
</dbReference>
<organism evidence="1 2">
    <name type="scientific">Actinoplanes auranticolor</name>
    <dbReference type="NCBI Taxonomy" id="47988"/>
    <lineage>
        <taxon>Bacteria</taxon>
        <taxon>Bacillati</taxon>
        <taxon>Actinomycetota</taxon>
        <taxon>Actinomycetes</taxon>
        <taxon>Micromonosporales</taxon>
        <taxon>Micromonosporaceae</taxon>
        <taxon>Actinoplanes</taxon>
    </lineage>
</organism>
<dbReference type="GO" id="GO:0005829">
    <property type="term" value="C:cytosol"/>
    <property type="evidence" value="ECO:0007669"/>
    <property type="project" value="TreeGrafter"/>
</dbReference>
<dbReference type="Gene3D" id="1.10.150.240">
    <property type="entry name" value="Putative phosphatase, domain 2"/>
    <property type="match status" value="1"/>
</dbReference>
<dbReference type="InterPro" id="IPR023214">
    <property type="entry name" value="HAD_sf"/>
</dbReference>
<sequence length="222" mass="24303">MTGHIVWDWNGTVFGDSRALIDATIDAFATCGLPGVTRAAYQRRHTQPITTFYERLAGRPLTDDEQRQLDECFRAAYARHRAAVTLTADAINAFSRWTAAGGRQSLLSMYPHEQLVPLITEAGIGHHFTRVDGSTGRDLAHKAPHLRRHLHEQGIAPHRAIVVGDSLDDARAARECGVRCVLYHPGEDALHVREHVAEAGVPVVSTLTAAVELLLNRPGPSS</sequence>
<keyword evidence="2" id="KW-1185">Reference proteome</keyword>
<evidence type="ECO:0000313" key="1">
    <source>
        <dbReference type="EMBL" id="GIM69319.1"/>
    </source>
</evidence>
<dbReference type="InterPro" id="IPR041492">
    <property type="entry name" value="HAD_2"/>
</dbReference>
<proteinExistence type="predicted"/>
<dbReference type="InterPro" id="IPR036412">
    <property type="entry name" value="HAD-like_sf"/>
</dbReference>
<dbReference type="AlphaFoldDB" id="A0A919SCY3"/>
<comment type="caution">
    <text evidence="1">The sequence shown here is derived from an EMBL/GenBank/DDBJ whole genome shotgun (WGS) entry which is preliminary data.</text>
</comment>
<dbReference type="GO" id="GO:0008967">
    <property type="term" value="F:phosphoglycolate phosphatase activity"/>
    <property type="evidence" value="ECO:0007669"/>
    <property type="project" value="TreeGrafter"/>
</dbReference>
<dbReference type="Proteomes" id="UP000681340">
    <property type="component" value="Unassembled WGS sequence"/>
</dbReference>
<name>A0A919SCY3_9ACTN</name>
<dbReference type="SFLD" id="SFLDG01129">
    <property type="entry name" value="C1.5:_HAD__Beta-PGM__Phosphata"/>
    <property type="match status" value="1"/>
</dbReference>
<dbReference type="InterPro" id="IPR023198">
    <property type="entry name" value="PGP-like_dom2"/>
</dbReference>
<gene>
    <name evidence="1" type="ORF">Aau02nite_35640</name>
</gene>
<accession>A0A919SCY3</accession>
<dbReference type="InterPro" id="IPR050155">
    <property type="entry name" value="HAD-like_hydrolase_sf"/>
</dbReference>
<dbReference type="Pfam" id="PF13419">
    <property type="entry name" value="HAD_2"/>
    <property type="match status" value="1"/>
</dbReference>
<reference evidence="1" key="1">
    <citation type="submission" date="2021-03" db="EMBL/GenBank/DDBJ databases">
        <title>Whole genome shotgun sequence of Actinoplanes auranticolor NBRC 12245.</title>
        <authorList>
            <person name="Komaki H."/>
            <person name="Tamura T."/>
        </authorList>
    </citation>
    <scope>NUCLEOTIDE SEQUENCE</scope>
    <source>
        <strain evidence="1">NBRC 12245</strain>
    </source>
</reference>
<dbReference type="PANTHER" id="PTHR43434:SF1">
    <property type="entry name" value="PHOSPHOGLYCOLATE PHOSPHATASE"/>
    <property type="match status" value="1"/>
</dbReference>
<evidence type="ECO:0000313" key="2">
    <source>
        <dbReference type="Proteomes" id="UP000681340"/>
    </source>
</evidence>
<dbReference type="CDD" id="cd01427">
    <property type="entry name" value="HAD_like"/>
    <property type="match status" value="1"/>
</dbReference>
<dbReference type="RefSeq" id="WP_212989508.1">
    <property type="nucleotide sequence ID" value="NZ_BAABEA010000008.1"/>
</dbReference>
<protein>
    <submittedName>
        <fullName evidence="1">Phosphatase</fullName>
    </submittedName>
</protein>
<dbReference type="PANTHER" id="PTHR43434">
    <property type="entry name" value="PHOSPHOGLYCOLATE PHOSPHATASE"/>
    <property type="match status" value="1"/>
</dbReference>
<dbReference type="GO" id="GO:0006281">
    <property type="term" value="P:DNA repair"/>
    <property type="evidence" value="ECO:0007669"/>
    <property type="project" value="TreeGrafter"/>
</dbReference>
<dbReference type="SFLD" id="SFLDS00003">
    <property type="entry name" value="Haloacid_Dehalogenase"/>
    <property type="match status" value="1"/>
</dbReference>